<keyword evidence="6 20" id="KW-0548">Nucleotidyltransferase</keyword>
<keyword evidence="18 20" id="KW-0539">Nucleus</keyword>
<evidence type="ECO:0000256" key="18">
    <source>
        <dbReference type="ARBA" id="ARBA00023242"/>
    </source>
</evidence>
<comment type="caution">
    <text evidence="24">The sequence shown here is derived from an EMBL/GenBank/DDBJ whole genome shotgun (WGS) entry which is preliminary data.</text>
</comment>
<dbReference type="GO" id="GO:0006297">
    <property type="term" value="P:nucleotide-excision repair, DNA gap filling"/>
    <property type="evidence" value="ECO:0007669"/>
    <property type="project" value="TreeGrafter"/>
</dbReference>
<dbReference type="InterPro" id="IPR006134">
    <property type="entry name" value="DNA-dir_DNA_pol_B_multi_dom"/>
</dbReference>
<dbReference type="GO" id="GO:0043625">
    <property type="term" value="C:delta DNA polymerase complex"/>
    <property type="evidence" value="ECO:0007669"/>
    <property type="project" value="TreeGrafter"/>
</dbReference>
<evidence type="ECO:0000256" key="14">
    <source>
        <dbReference type="ARBA" id="ARBA00022932"/>
    </source>
</evidence>
<dbReference type="EMBL" id="JABCRI010000005">
    <property type="protein sequence ID" value="KAF8405671.1"/>
    <property type="molecule type" value="Genomic_DNA"/>
</dbReference>
<organism evidence="24 25">
    <name type="scientific">Tetracentron sinense</name>
    <name type="common">Spur-leaf</name>
    <dbReference type="NCBI Taxonomy" id="13715"/>
    <lineage>
        <taxon>Eukaryota</taxon>
        <taxon>Viridiplantae</taxon>
        <taxon>Streptophyta</taxon>
        <taxon>Embryophyta</taxon>
        <taxon>Tracheophyta</taxon>
        <taxon>Spermatophyta</taxon>
        <taxon>Magnoliopsida</taxon>
        <taxon>Trochodendrales</taxon>
        <taxon>Trochodendraceae</taxon>
        <taxon>Tetracentron</taxon>
    </lineage>
</organism>
<keyword evidence="14 20" id="KW-0239">DNA-directed DNA polymerase</keyword>
<dbReference type="InterPro" id="IPR050240">
    <property type="entry name" value="DNA_pol_type-B"/>
</dbReference>
<sequence>MRFLRRCGLGCLKIKVHVETCPHHKGDLRLDIHFEHRVLLDIKISDIADSLAKGQYGTRESKEVAIEGRVQFDLFQAMQRDYKLSSYSLNSVSAHFLAEQKEDVHHSIISDLQNGNAETRRRLAVYCLKSHKYKTTEANMMRSSLQHFNSERWQIWNTNDMNTNGSSLDGYWDAYLPQRLLDKLMYIYNYVEMARVTGVPISFLLSRGQSIKVLSQLLRKAKQKNLVIPNAKQAGSEQGTYEGATVLEAKAGFYEKPIATLDFASLYPSIMMAYNLCYCTLVTPEDVRKLNLPPECVNKTPSGEIFVKSNLQKGILPEILEELLTARRRAKADLKEAKDPLEKAVLDGRQLALKISANSVYGFTGATVAQLPCLEISSSVTSYGRQMIEHTKKLVEDRFTTVGGYEHNAEVVYGDTDSVMVQFGVPTVEAAMSLGREAAEYISGTFIKPIKLEFEKVYYPYLLISKKRYAGLLWTNSNKFDKMDTKGIETVRRDNCLLVKNLVTECLHKILIDQDIPGAVQFVKSTISDLLMNRMDLSLLVITKGLTKTGDDYEVKAAHVELAERMRKRDAATAPNVGDRVPYVIIKAAKGAKAYEKSEDPIYVLENNIPIDPQYYLENQISKPLLRIFEPILKNASKELLHGSHTRSISISTPSNSGIMKFAKKQLSCIGCKALISNTDRTVCSHCKGREAELYCKTVDNVSELEMLFGKLWTQCQDCQGSLHQDVLCTSRDCPIFYRRKKAQKDMAEAKLQLDRWKF</sequence>
<evidence type="ECO:0000256" key="4">
    <source>
        <dbReference type="ARBA" id="ARBA00022485"/>
    </source>
</evidence>
<dbReference type="EC" id="2.7.7.7" evidence="20"/>
<dbReference type="GO" id="GO:0051539">
    <property type="term" value="F:4 iron, 4 sulfur cluster binding"/>
    <property type="evidence" value="ECO:0007669"/>
    <property type="project" value="UniProtKB-KW"/>
</dbReference>
<evidence type="ECO:0000256" key="8">
    <source>
        <dbReference type="ARBA" id="ARBA00022722"/>
    </source>
</evidence>
<keyword evidence="17 20" id="KW-0238">DNA-binding</keyword>
<keyword evidence="15 20" id="KW-0408">Iron</keyword>
<dbReference type="FunFam" id="1.10.287.690:FF:000001">
    <property type="entry name" value="DNA polymerase"/>
    <property type="match status" value="1"/>
</dbReference>
<evidence type="ECO:0000256" key="12">
    <source>
        <dbReference type="ARBA" id="ARBA00022833"/>
    </source>
</evidence>
<dbReference type="InterPro" id="IPR043502">
    <property type="entry name" value="DNA/RNA_pol_sf"/>
</dbReference>
<evidence type="ECO:0000256" key="15">
    <source>
        <dbReference type="ARBA" id="ARBA00023004"/>
    </source>
</evidence>
<feature type="domain" description="C4-type zinc-finger of DNA polymerase delta" evidence="23">
    <location>
        <begin position="669"/>
        <end position="740"/>
    </location>
</feature>
<proteinExistence type="inferred from homology"/>
<keyword evidence="9 20" id="KW-0479">Metal-binding</keyword>
<evidence type="ECO:0000259" key="21">
    <source>
        <dbReference type="Pfam" id="PF00136"/>
    </source>
</evidence>
<dbReference type="Gene3D" id="1.10.287.690">
    <property type="entry name" value="Helix hairpin bin"/>
    <property type="match status" value="1"/>
</dbReference>
<dbReference type="Gene3D" id="3.30.420.10">
    <property type="entry name" value="Ribonuclease H-like superfamily/Ribonuclease H"/>
    <property type="match status" value="1"/>
</dbReference>
<feature type="domain" description="DNA-directed DNA polymerase family B exonuclease" evidence="22">
    <location>
        <begin position="53"/>
        <end position="92"/>
    </location>
</feature>
<dbReference type="InterPro" id="IPR006172">
    <property type="entry name" value="DNA-dir_DNA_pol_B"/>
</dbReference>
<keyword evidence="8" id="KW-0540">Nuclease</keyword>
<evidence type="ECO:0000256" key="16">
    <source>
        <dbReference type="ARBA" id="ARBA00023014"/>
    </source>
</evidence>
<evidence type="ECO:0000259" key="23">
    <source>
        <dbReference type="Pfam" id="PF14260"/>
    </source>
</evidence>
<dbReference type="GO" id="GO:0003677">
    <property type="term" value="F:DNA binding"/>
    <property type="evidence" value="ECO:0007669"/>
    <property type="project" value="UniProtKB-KW"/>
</dbReference>
<comment type="similarity">
    <text evidence="3 20">Belongs to the DNA polymerase type-B family.</text>
</comment>
<evidence type="ECO:0000256" key="5">
    <source>
        <dbReference type="ARBA" id="ARBA00022679"/>
    </source>
</evidence>
<dbReference type="Pfam" id="PF14260">
    <property type="entry name" value="zf-C4pol"/>
    <property type="match status" value="1"/>
</dbReference>
<dbReference type="InterPro" id="IPR025687">
    <property type="entry name" value="Znf-C4pol"/>
</dbReference>
<dbReference type="Gene3D" id="1.10.132.60">
    <property type="entry name" value="DNA polymerase family B, C-terminal domain"/>
    <property type="match status" value="1"/>
</dbReference>
<evidence type="ECO:0000256" key="10">
    <source>
        <dbReference type="ARBA" id="ARBA00022771"/>
    </source>
</evidence>
<accession>A0A834ZF47</accession>
<dbReference type="GO" id="GO:0006287">
    <property type="term" value="P:base-excision repair, gap-filling"/>
    <property type="evidence" value="ECO:0007669"/>
    <property type="project" value="TreeGrafter"/>
</dbReference>
<evidence type="ECO:0000256" key="13">
    <source>
        <dbReference type="ARBA" id="ARBA00022839"/>
    </source>
</evidence>
<dbReference type="Gene3D" id="3.90.1600.10">
    <property type="entry name" value="Palm domain of DNA polymerase"/>
    <property type="match status" value="1"/>
</dbReference>
<dbReference type="PRINTS" id="PR00106">
    <property type="entry name" value="DNAPOLB"/>
</dbReference>
<dbReference type="InterPro" id="IPR006133">
    <property type="entry name" value="DNA-dir_DNA_pol_B_exonuc"/>
</dbReference>
<dbReference type="GO" id="GO:0008270">
    <property type="term" value="F:zinc ion binding"/>
    <property type="evidence" value="ECO:0007669"/>
    <property type="project" value="UniProtKB-KW"/>
</dbReference>
<dbReference type="SUPFAM" id="SSF56672">
    <property type="entry name" value="DNA/RNA polymerases"/>
    <property type="match status" value="1"/>
</dbReference>
<keyword evidence="5 20" id="KW-0808">Transferase</keyword>
<keyword evidence="16 20" id="KW-0411">Iron-sulfur</keyword>
<dbReference type="InterPro" id="IPR036397">
    <property type="entry name" value="RNaseH_sf"/>
</dbReference>
<evidence type="ECO:0000313" key="25">
    <source>
        <dbReference type="Proteomes" id="UP000655225"/>
    </source>
</evidence>
<evidence type="ECO:0000256" key="20">
    <source>
        <dbReference type="RuleBase" id="RU000442"/>
    </source>
</evidence>
<dbReference type="FunFam" id="1.10.132.60:FF:000001">
    <property type="entry name" value="DNA polymerase"/>
    <property type="match status" value="1"/>
</dbReference>
<dbReference type="InterPro" id="IPR023211">
    <property type="entry name" value="DNA_pol_palm_dom_sf"/>
</dbReference>
<evidence type="ECO:0000313" key="24">
    <source>
        <dbReference type="EMBL" id="KAF8405671.1"/>
    </source>
</evidence>
<gene>
    <name evidence="24" type="ORF">HHK36_007748</name>
</gene>
<reference evidence="24 25" key="1">
    <citation type="submission" date="2020-04" db="EMBL/GenBank/DDBJ databases">
        <title>Plant Genome Project.</title>
        <authorList>
            <person name="Zhang R.-G."/>
        </authorList>
    </citation>
    <scope>NUCLEOTIDE SEQUENCE [LARGE SCALE GENOMIC DNA]</scope>
    <source>
        <strain evidence="24">YNK0</strain>
        <tissue evidence="24">Leaf</tissue>
    </source>
</reference>
<dbReference type="GO" id="GO:0000166">
    <property type="term" value="F:nucleotide binding"/>
    <property type="evidence" value="ECO:0007669"/>
    <property type="project" value="InterPro"/>
</dbReference>
<evidence type="ECO:0000256" key="17">
    <source>
        <dbReference type="ARBA" id="ARBA00023125"/>
    </source>
</evidence>
<dbReference type="OrthoDB" id="2414538at2759"/>
<keyword evidence="11" id="KW-0378">Hydrolase</keyword>
<evidence type="ECO:0000256" key="9">
    <source>
        <dbReference type="ARBA" id="ARBA00022723"/>
    </source>
</evidence>
<dbReference type="InterPro" id="IPR017964">
    <property type="entry name" value="DNA-dir_DNA_pol_B_CS"/>
</dbReference>
<dbReference type="GO" id="GO:0003887">
    <property type="term" value="F:DNA-directed DNA polymerase activity"/>
    <property type="evidence" value="ECO:0007669"/>
    <property type="project" value="UniProtKB-KW"/>
</dbReference>
<evidence type="ECO:0000256" key="7">
    <source>
        <dbReference type="ARBA" id="ARBA00022705"/>
    </source>
</evidence>
<dbReference type="PANTHER" id="PTHR10322:SF23">
    <property type="entry name" value="DNA POLYMERASE DELTA CATALYTIC SUBUNIT"/>
    <property type="match status" value="1"/>
</dbReference>
<keyword evidence="12 20" id="KW-0862">Zinc</keyword>
<evidence type="ECO:0000256" key="3">
    <source>
        <dbReference type="ARBA" id="ARBA00005755"/>
    </source>
</evidence>
<dbReference type="PROSITE" id="PS00116">
    <property type="entry name" value="DNA_POLYMERASE_B"/>
    <property type="match status" value="1"/>
</dbReference>
<keyword evidence="25" id="KW-1185">Reference proteome</keyword>
<dbReference type="AlphaFoldDB" id="A0A834ZF47"/>
<dbReference type="GO" id="GO:0008296">
    <property type="term" value="F:3'-5'-DNA exonuclease activity"/>
    <property type="evidence" value="ECO:0007669"/>
    <property type="project" value="TreeGrafter"/>
</dbReference>
<name>A0A834ZF47_TETSI</name>
<dbReference type="SMART" id="SM00486">
    <property type="entry name" value="POLBc"/>
    <property type="match status" value="1"/>
</dbReference>
<dbReference type="Pfam" id="PF03104">
    <property type="entry name" value="DNA_pol_B_exo1"/>
    <property type="match status" value="1"/>
</dbReference>
<protein>
    <recommendedName>
        <fullName evidence="20">DNA polymerase</fullName>
        <ecNumber evidence="20">2.7.7.7</ecNumber>
    </recommendedName>
</protein>
<dbReference type="SUPFAM" id="SSF53098">
    <property type="entry name" value="Ribonuclease H-like"/>
    <property type="match status" value="2"/>
</dbReference>
<dbReference type="Proteomes" id="UP000655225">
    <property type="component" value="Unassembled WGS sequence"/>
</dbReference>
<dbReference type="PANTHER" id="PTHR10322">
    <property type="entry name" value="DNA POLYMERASE CATALYTIC SUBUNIT"/>
    <property type="match status" value="1"/>
</dbReference>
<evidence type="ECO:0000256" key="6">
    <source>
        <dbReference type="ARBA" id="ARBA00022695"/>
    </source>
</evidence>
<dbReference type="Pfam" id="PF00136">
    <property type="entry name" value="DNA_pol_B"/>
    <property type="match status" value="1"/>
</dbReference>
<keyword evidence="10 20" id="KW-0863">Zinc-finger</keyword>
<evidence type="ECO:0000256" key="19">
    <source>
        <dbReference type="ARBA" id="ARBA00049244"/>
    </source>
</evidence>
<keyword evidence="13" id="KW-0269">Exonuclease</keyword>
<dbReference type="InterPro" id="IPR042087">
    <property type="entry name" value="DNA_pol_B_thumb"/>
</dbReference>
<keyword evidence="4 20" id="KW-0004">4Fe-4S</keyword>
<evidence type="ECO:0000256" key="2">
    <source>
        <dbReference type="ARBA" id="ARBA00004123"/>
    </source>
</evidence>
<dbReference type="GO" id="GO:0045004">
    <property type="term" value="P:DNA replication proofreading"/>
    <property type="evidence" value="ECO:0007669"/>
    <property type="project" value="TreeGrafter"/>
</dbReference>
<comment type="cofactor">
    <cofactor evidence="1 20">
        <name>[4Fe-4S] cluster</name>
        <dbReference type="ChEBI" id="CHEBI:49883"/>
    </cofactor>
</comment>
<comment type="subcellular location">
    <subcellularLocation>
        <location evidence="2 20">Nucleus</location>
    </subcellularLocation>
</comment>
<dbReference type="CDD" id="cd05533">
    <property type="entry name" value="POLBc_delta"/>
    <property type="match status" value="1"/>
</dbReference>
<feature type="domain" description="DNA-directed DNA polymerase family B multifunctional" evidence="21">
    <location>
        <begin position="199"/>
        <end position="632"/>
    </location>
</feature>
<evidence type="ECO:0000256" key="11">
    <source>
        <dbReference type="ARBA" id="ARBA00022801"/>
    </source>
</evidence>
<evidence type="ECO:0000259" key="22">
    <source>
        <dbReference type="Pfam" id="PF03104"/>
    </source>
</evidence>
<dbReference type="InterPro" id="IPR012337">
    <property type="entry name" value="RNaseH-like_sf"/>
</dbReference>
<keyword evidence="7 20" id="KW-0235">DNA replication</keyword>
<evidence type="ECO:0000256" key="1">
    <source>
        <dbReference type="ARBA" id="ARBA00001966"/>
    </source>
</evidence>
<dbReference type="OMA" id="VESWHAE"/>
<dbReference type="NCBIfam" id="TIGR00592">
    <property type="entry name" value="pol2"/>
    <property type="match status" value="1"/>
</dbReference>
<comment type="catalytic activity">
    <reaction evidence="19 20">
        <text>DNA(n) + a 2'-deoxyribonucleoside 5'-triphosphate = DNA(n+1) + diphosphate</text>
        <dbReference type="Rhea" id="RHEA:22508"/>
        <dbReference type="Rhea" id="RHEA-COMP:17339"/>
        <dbReference type="Rhea" id="RHEA-COMP:17340"/>
        <dbReference type="ChEBI" id="CHEBI:33019"/>
        <dbReference type="ChEBI" id="CHEBI:61560"/>
        <dbReference type="ChEBI" id="CHEBI:173112"/>
        <dbReference type="EC" id="2.7.7.7"/>
    </reaction>
</comment>